<organism evidence="1 2">
    <name type="scientific">Alectoria fallacina</name>
    <dbReference type="NCBI Taxonomy" id="1903189"/>
    <lineage>
        <taxon>Eukaryota</taxon>
        <taxon>Fungi</taxon>
        <taxon>Dikarya</taxon>
        <taxon>Ascomycota</taxon>
        <taxon>Pezizomycotina</taxon>
        <taxon>Lecanoromycetes</taxon>
        <taxon>OSLEUM clade</taxon>
        <taxon>Lecanoromycetidae</taxon>
        <taxon>Lecanorales</taxon>
        <taxon>Lecanorineae</taxon>
        <taxon>Parmeliaceae</taxon>
        <taxon>Alectoria</taxon>
    </lineage>
</organism>
<keyword evidence="2" id="KW-1185">Reference proteome</keyword>
<protein>
    <recommendedName>
        <fullName evidence="3">F-box domain-containing protein</fullName>
    </recommendedName>
</protein>
<evidence type="ECO:0008006" key="3">
    <source>
        <dbReference type="Google" id="ProtNLM"/>
    </source>
</evidence>
<reference evidence="1" key="1">
    <citation type="submission" date="2021-03" db="EMBL/GenBank/DDBJ databases">
        <authorList>
            <person name="Tagirdzhanova G."/>
        </authorList>
    </citation>
    <scope>NUCLEOTIDE SEQUENCE</scope>
</reference>
<evidence type="ECO:0000313" key="2">
    <source>
        <dbReference type="Proteomes" id="UP000664203"/>
    </source>
</evidence>
<dbReference type="AlphaFoldDB" id="A0A8H3G0X0"/>
<gene>
    <name evidence="1" type="ORF">ALECFALPRED_004933</name>
</gene>
<dbReference type="Proteomes" id="UP000664203">
    <property type="component" value="Unassembled WGS sequence"/>
</dbReference>
<name>A0A8H3G0X0_9LECA</name>
<accession>A0A8H3G0X0</accession>
<dbReference type="EMBL" id="CAJPDR010000301">
    <property type="protein sequence ID" value="CAF9931116.1"/>
    <property type="molecule type" value="Genomic_DNA"/>
</dbReference>
<evidence type="ECO:0000313" key="1">
    <source>
        <dbReference type="EMBL" id="CAF9931116.1"/>
    </source>
</evidence>
<proteinExistence type="predicted"/>
<dbReference type="CDD" id="cd09917">
    <property type="entry name" value="F-box_SF"/>
    <property type="match status" value="1"/>
</dbReference>
<comment type="caution">
    <text evidence="1">The sequence shown here is derived from an EMBL/GenBank/DDBJ whole genome shotgun (WGS) entry which is preliminary data.</text>
</comment>
<sequence>MATVSDLPNELLIEVWSHVMEPDDVESFALVSKRIYSLATPFVEEHTRLKQQYSKTYCPNHQTRSEAADLFEEMLLTLESHFTSTSFSAIQYSFPIAPSEVENGIAYIERGDKDPILALIVMRRTKLKKLELGRCYQHTNGTDRYLLQTLGCITDSSETQALESDTNDRIRFSRSANLSSVSDLVLDQFDIDLDEISRLLRTMNELKSFSYFANFHSFLWIVPICKELLACSKHSLRKLCLHSLDGNESYAGEITHFEIFAGGGWEPSILSTVLAELGTEFVGLLGNVNGGCRKLVDTLPMSIEGVKISRIWNIAFETLAQVILQMVESKTKRLPNLKALTFGVPFIESGNMELITELERSCADVGVLLSL</sequence>
<dbReference type="OrthoDB" id="5397188at2759"/>